<gene>
    <name evidence="2" type="ORF">L5515_014270</name>
</gene>
<evidence type="ECO:0000256" key="1">
    <source>
        <dbReference type="SAM" id="MobiDB-lite"/>
    </source>
</evidence>
<dbReference type="EMBL" id="CP092621">
    <property type="protein sequence ID" value="UMM17984.1"/>
    <property type="molecule type" value="Genomic_DNA"/>
</dbReference>
<proteinExistence type="predicted"/>
<dbReference type="AlphaFoldDB" id="A0AAE9J7R2"/>
<evidence type="ECO:0008006" key="4">
    <source>
        <dbReference type="Google" id="ProtNLM"/>
    </source>
</evidence>
<feature type="compositionally biased region" description="Polar residues" evidence="1">
    <location>
        <begin position="81"/>
        <end position="91"/>
    </location>
</feature>
<evidence type="ECO:0000313" key="2">
    <source>
        <dbReference type="EMBL" id="UMM17984.1"/>
    </source>
</evidence>
<protein>
    <recommendedName>
        <fullName evidence="4">C2H2-type domain-containing protein</fullName>
    </recommendedName>
</protein>
<accession>A0AAE9J7R2</accession>
<organism evidence="2 3">
    <name type="scientific">Caenorhabditis briggsae</name>
    <dbReference type="NCBI Taxonomy" id="6238"/>
    <lineage>
        <taxon>Eukaryota</taxon>
        <taxon>Metazoa</taxon>
        <taxon>Ecdysozoa</taxon>
        <taxon>Nematoda</taxon>
        <taxon>Chromadorea</taxon>
        <taxon>Rhabditida</taxon>
        <taxon>Rhabditina</taxon>
        <taxon>Rhabditomorpha</taxon>
        <taxon>Rhabditoidea</taxon>
        <taxon>Rhabditidae</taxon>
        <taxon>Peloderinae</taxon>
        <taxon>Caenorhabditis</taxon>
    </lineage>
</organism>
<dbReference type="Proteomes" id="UP000829354">
    <property type="component" value="Chromosome II"/>
</dbReference>
<keyword evidence="3" id="KW-1185">Reference proteome</keyword>
<dbReference type="Gene3D" id="3.30.160.60">
    <property type="entry name" value="Classic Zinc Finger"/>
    <property type="match status" value="1"/>
</dbReference>
<name>A0AAE9J7R2_CAEBR</name>
<sequence>MDPKFLVVEIDSKEQALQLVQIMLEKGFGRLMLLDELSKHPSVSKALNETKETAQKSAPEVQKSPTPEKNLFRNYSPPPQLSNEVVTSTVVKQEPPTEYEEEEEEEDMLLTSRHTNLKRPYNQEYNDQLLNMLSAEPELVPIGVNTTGEEPSGSNCDNPAKRKNIGEYHECRLCGVRVKTPRSGRWNLQMHVIALHCVGRQYRCKLCDYVDYRKSTMRKHTISQHGEDIPPHNMTDDTMRTEWHEAMMKCFPEFAHRTGFLS</sequence>
<feature type="region of interest" description="Disordered" evidence="1">
    <location>
        <begin position="44"/>
        <end position="106"/>
    </location>
</feature>
<evidence type="ECO:0000313" key="3">
    <source>
        <dbReference type="Proteomes" id="UP000829354"/>
    </source>
</evidence>
<reference evidence="2 3" key="1">
    <citation type="submission" date="2022-04" db="EMBL/GenBank/DDBJ databases">
        <title>Chromosome-level reference genomes for two strains of Caenorhabditis briggsae: an improved platform for comparative genomics.</title>
        <authorList>
            <person name="Stevens L."/>
            <person name="Andersen E."/>
        </authorList>
    </citation>
    <scope>NUCLEOTIDE SEQUENCE [LARGE SCALE GENOMIC DNA]</scope>
    <source>
        <strain evidence="2">VX34</strain>
        <tissue evidence="2">Whole-organism</tissue>
    </source>
</reference>
<feature type="compositionally biased region" description="Acidic residues" evidence="1">
    <location>
        <begin position="97"/>
        <end position="106"/>
    </location>
</feature>